<feature type="non-terminal residue" evidence="1">
    <location>
        <position position="1"/>
    </location>
</feature>
<gene>
    <name evidence="1" type="ORF">FF38_02961</name>
</gene>
<dbReference type="AlphaFoldDB" id="A0A0L0CQ25"/>
<keyword evidence="2" id="KW-1185">Reference proteome</keyword>
<sequence>GQNRSRLVVFLIFIKIEIQGSESLIAVGFHFFLVGFVSKIGANFNDWHLIKDQKDKFLSTKKLHNYIEQRV</sequence>
<accession>A0A0L0CQ25</accession>
<organism evidence="1 2">
    <name type="scientific">Lucilia cuprina</name>
    <name type="common">Green bottle fly</name>
    <name type="synonym">Australian sheep blowfly</name>
    <dbReference type="NCBI Taxonomy" id="7375"/>
    <lineage>
        <taxon>Eukaryota</taxon>
        <taxon>Metazoa</taxon>
        <taxon>Ecdysozoa</taxon>
        <taxon>Arthropoda</taxon>
        <taxon>Hexapoda</taxon>
        <taxon>Insecta</taxon>
        <taxon>Pterygota</taxon>
        <taxon>Neoptera</taxon>
        <taxon>Endopterygota</taxon>
        <taxon>Diptera</taxon>
        <taxon>Brachycera</taxon>
        <taxon>Muscomorpha</taxon>
        <taxon>Oestroidea</taxon>
        <taxon>Calliphoridae</taxon>
        <taxon>Luciliinae</taxon>
        <taxon>Lucilia</taxon>
    </lineage>
</organism>
<dbReference type="EMBL" id="JRES01000064">
    <property type="protein sequence ID" value="KNC34453.1"/>
    <property type="molecule type" value="Genomic_DNA"/>
</dbReference>
<protein>
    <submittedName>
        <fullName evidence="1">Uncharacterized protein</fullName>
    </submittedName>
</protein>
<proteinExistence type="predicted"/>
<name>A0A0L0CQ25_LUCCU</name>
<dbReference type="Proteomes" id="UP000037069">
    <property type="component" value="Unassembled WGS sequence"/>
</dbReference>
<comment type="caution">
    <text evidence="1">The sequence shown here is derived from an EMBL/GenBank/DDBJ whole genome shotgun (WGS) entry which is preliminary data.</text>
</comment>
<reference evidence="1 2" key="1">
    <citation type="journal article" date="2015" name="Nat. Commun.">
        <title>Lucilia cuprina genome unlocks parasitic fly biology to underpin future interventions.</title>
        <authorList>
            <person name="Anstead C.A."/>
            <person name="Korhonen P.K."/>
            <person name="Young N.D."/>
            <person name="Hall R.S."/>
            <person name="Jex A.R."/>
            <person name="Murali S.C."/>
            <person name="Hughes D.S."/>
            <person name="Lee S.F."/>
            <person name="Perry T."/>
            <person name="Stroehlein A.J."/>
            <person name="Ansell B.R."/>
            <person name="Breugelmans B."/>
            <person name="Hofmann A."/>
            <person name="Qu J."/>
            <person name="Dugan S."/>
            <person name="Lee S.L."/>
            <person name="Chao H."/>
            <person name="Dinh H."/>
            <person name="Han Y."/>
            <person name="Doddapaneni H.V."/>
            <person name="Worley K.C."/>
            <person name="Muzny D.M."/>
            <person name="Ioannidis P."/>
            <person name="Waterhouse R.M."/>
            <person name="Zdobnov E.M."/>
            <person name="James P.J."/>
            <person name="Bagnall N.H."/>
            <person name="Kotze A.C."/>
            <person name="Gibbs R.A."/>
            <person name="Richards S."/>
            <person name="Batterham P."/>
            <person name="Gasser R.B."/>
        </authorList>
    </citation>
    <scope>NUCLEOTIDE SEQUENCE [LARGE SCALE GENOMIC DNA]</scope>
    <source>
        <strain evidence="1 2">LS</strain>
        <tissue evidence="1">Full body</tissue>
    </source>
</reference>
<evidence type="ECO:0000313" key="1">
    <source>
        <dbReference type="EMBL" id="KNC34453.1"/>
    </source>
</evidence>
<evidence type="ECO:0000313" key="2">
    <source>
        <dbReference type="Proteomes" id="UP000037069"/>
    </source>
</evidence>